<dbReference type="InterPro" id="IPR019756">
    <property type="entry name" value="Pept_S26A_signal_pept_1_Ser-AS"/>
</dbReference>
<evidence type="ECO:0000256" key="8">
    <source>
        <dbReference type="RuleBase" id="RU362042"/>
    </source>
</evidence>
<dbReference type="Proteomes" id="UP000737402">
    <property type="component" value="Unassembled WGS sequence"/>
</dbReference>
<dbReference type="PROSITE" id="PS00760">
    <property type="entry name" value="SPASE_I_2"/>
    <property type="match status" value="1"/>
</dbReference>
<reference evidence="10 11" key="1">
    <citation type="submission" date="2021-01" db="EMBL/GenBank/DDBJ databases">
        <title>Genomic Encyclopedia of Type Strains, Phase IV (KMG-IV): sequencing the most valuable type-strain genomes for metagenomic binning, comparative biology and taxonomic classification.</title>
        <authorList>
            <person name="Goeker M."/>
        </authorList>
    </citation>
    <scope>NUCLEOTIDE SEQUENCE [LARGE SCALE GENOMIC DNA]</scope>
    <source>
        <strain evidence="10 11">DSM 25879</strain>
    </source>
</reference>
<dbReference type="InterPro" id="IPR019533">
    <property type="entry name" value="Peptidase_S26"/>
</dbReference>
<name>A0ABS2P1A5_9BACI</name>
<dbReference type="InterPro" id="IPR019758">
    <property type="entry name" value="Pept_S26A_signal_pept_1_CS"/>
</dbReference>
<comment type="caution">
    <text evidence="10">The sequence shown here is derived from an EMBL/GenBank/DDBJ whole genome shotgun (WGS) entry which is preliminary data.</text>
</comment>
<feature type="transmembrane region" description="Helical" evidence="7">
    <location>
        <begin position="16"/>
        <end position="37"/>
    </location>
</feature>
<evidence type="ECO:0000259" key="9">
    <source>
        <dbReference type="Pfam" id="PF10502"/>
    </source>
</evidence>
<dbReference type="InterPro" id="IPR036286">
    <property type="entry name" value="LexA/Signal_pep-like_sf"/>
</dbReference>
<dbReference type="PANTHER" id="PTHR43390">
    <property type="entry name" value="SIGNAL PEPTIDASE I"/>
    <property type="match status" value="1"/>
</dbReference>
<evidence type="ECO:0000256" key="7">
    <source>
        <dbReference type="RuleBase" id="RU003993"/>
    </source>
</evidence>
<keyword evidence="6 7" id="KW-0378">Hydrolase</keyword>
<dbReference type="CDD" id="cd06530">
    <property type="entry name" value="S26_SPase_I"/>
    <property type="match status" value="1"/>
</dbReference>
<keyword evidence="7" id="KW-0472">Membrane</keyword>
<dbReference type="InterPro" id="IPR000223">
    <property type="entry name" value="Pept_S26A_signal_pept_1"/>
</dbReference>
<gene>
    <name evidence="10" type="ORF">JOC95_002577</name>
</gene>
<feature type="domain" description="Peptidase S26" evidence="9">
    <location>
        <begin position="12"/>
        <end position="177"/>
    </location>
</feature>
<evidence type="ECO:0000256" key="1">
    <source>
        <dbReference type="ARBA" id="ARBA00000677"/>
    </source>
</evidence>
<proteinExistence type="inferred from homology"/>
<evidence type="ECO:0000256" key="6">
    <source>
        <dbReference type="ARBA" id="ARBA00022801"/>
    </source>
</evidence>
<dbReference type="InterPro" id="IPR019757">
    <property type="entry name" value="Pept_S26A_signal_pept_1_Lys-AS"/>
</dbReference>
<dbReference type="PROSITE" id="PS00761">
    <property type="entry name" value="SPASE_I_3"/>
    <property type="match status" value="1"/>
</dbReference>
<sequence>MKEKNTNVQRKSAMKWLLVSFLLVIMIRALFFSNYVVEGHSMNPTLEEGNFLMVNKMVYAFSVPERFDVVVFHQDNTEEDYVKRVIGLPGDKIEYKRDMLYVNDKLVLEPFISSDNLRILGGNFTGDFTLEELTGVEKVPKGHVFVIGDNRLGSRDSRHFGFIKIEDIVGKVHIRYWPADEFGTTFK</sequence>
<dbReference type="Pfam" id="PF10502">
    <property type="entry name" value="Peptidase_S26"/>
    <property type="match status" value="1"/>
</dbReference>
<dbReference type="PANTHER" id="PTHR43390:SF1">
    <property type="entry name" value="CHLOROPLAST PROCESSING PEPTIDASE"/>
    <property type="match status" value="1"/>
</dbReference>
<evidence type="ECO:0000256" key="3">
    <source>
        <dbReference type="ARBA" id="ARBA00009370"/>
    </source>
</evidence>
<dbReference type="Gene3D" id="2.10.109.10">
    <property type="entry name" value="Umud Fragment, subunit A"/>
    <property type="match status" value="1"/>
</dbReference>
<dbReference type="GO" id="GO:0009003">
    <property type="term" value="F:signal peptidase activity"/>
    <property type="evidence" value="ECO:0007669"/>
    <property type="project" value="UniProtKB-EC"/>
</dbReference>
<dbReference type="PROSITE" id="PS00501">
    <property type="entry name" value="SPASE_I_1"/>
    <property type="match status" value="1"/>
</dbReference>
<comment type="catalytic activity">
    <reaction evidence="1 7">
        <text>Cleavage of hydrophobic, N-terminal signal or leader sequences from secreted and periplasmic proteins.</text>
        <dbReference type="EC" id="3.4.21.89"/>
    </reaction>
</comment>
<accession>A0ABS2P1A5</accession>
<evidence type="ECO:0000313" key="10">
    <source>
        <dbReference type="EMBL" id="MBM7620722.1"/>
    </source>
</evidence>
<comment type="similarity">
    <text evidence="3 8">Belongs to the peptidase S26 family.</text>
</comment>
<keyword evidence="11" id="KW-1185">Reference proteome</keyword>
<protein>
    <recommendedName>
        <fullName evidence="4 7">Signal peptidase I</fullName>
        <ecNumber evidence="4 7">3.4.21.89</ecNumber>
    </recommendedName>
</protein>
<dbReference type="PRINTS" id="PR00727">
    <property type="entry name" value="LEADERPTASE"/>
</dbReference>
<dbReference type="EC" id="3.4.21.89" evidence="4 7"/>
<keyword evidence="5 7" id="KW-0645">Protease</keyword>
<dbReference type="EMBL" id="JAFBED010000005">
    <property type="protein sequence ID" value="MBM7620722.1"/>
    <property type="molecule type" value="Genomic_DNA"/>
</dbReference>
<evidence type="ECO:0000313" key="11">
    <source>
        <dbReference type="Proteomes" id="UP000737402"/>
    </source>
</evidence>
<evidence type="ECO:0000256" key="5">
    <source>
        <dbReference type="ARBA" id="ARBA00022670"/>
    </source>
</evidence>
<evidence type="ECO:0000256" key="4">
    <source>
        <dbReference type="ARBA" id="ARBA00013208"/>
    </source>
</evidence>
<dbReference type="SUPFAM" id="SSF51306">
    <property type="entry name" value="LexA/Signal peptidase"/>
    <property type="match status" value="1"/>
</dbReference>
<comment type="subcellular location">
    <subcellularLocation>
        <location evidence="2">Cell membrane</location>
        <topology evidence="2">Single-pass type II membrane protein</topology>
    </subcellularLocation>
    <subcellularLocation>
        <location evidence="8">Membrane</location>
        <topology evidence="8">Single-pass type II membrane protein</topology>
    </subcellularLocation>
</comment>
<keyword evidence="7" id="KW-1133">Transmembrane helix</keyword>
<evidence type="ECO:0000256" key="2">
    <source>
        <dbReference type="ARBA" id="ARBA00004401"/>
    </source>
</evidence>
<keyword evidence="7" id="KW-0812">Transmembrane</keyword>
<organism evidence="10 11">
    <name type="scientific">Sutcliffiella tianshenii</name>
    <dbReference type="NCBI Taxonomy" id="1463404"/>
    <lineage>
        <taxon>Bacteria</taxon>
        <taxon>Bacillati</taxon>
        <taxon>Bacillota</taxon>
        <taxon>Bacilli</taxon>
        <taxon>Bacillales</taxon>
        <taxon>Bacillaceae</taxon>
        <taxon>Sutcliffiella</taxon>
    </lineage>
</organism>
<dbReference type="NCBIfam" id="TIGR02227">
    <property type="entry name" value="sigpep_I_bact"/>
    <property type="match status" value="1"/>
</dbReference>